<evidence type="ECO:0000256" key="2">
    <source>
        <dbReference type="SAM" id="Phobius"/>
    </source>
</evidence>
<keyword evidence="2" id="KW-0812">Transmembrane</keyword>
<dbReference type="Pfam" id="PF20088">
    <property type="entry name" value="DUF6480"/>
    <property type="match status" value="1"/>
</dbReference>
<accession>A0ABV3FQQ2</accession>
<protein>
    <submittedName>
        <fullName evidence="3">DUF6480 family protein</fullName>
    </submittedName>
</protein>
<name>A0ABV3FQQ2_9NOCA</name>
<evidence type="ECO:0000313" key="3">
    <source>
        <dbReference type="EMBL" id="MEV0707743.1"/>
    </source>
</evidence>
<dbReference type="RefSeq" id="WP_357781772.1">
    <property type="nucleotide sequence ID" value="NZ_JBFAKC010000004.1"/>
</dbReference>
<feature type="region of interest" description="Disordered" evidence="1">
    <location>
        <begin position="1"/>
        <end position="49"/>
    </location>
</feature>
<organism evidence="3 4">
    <name type="scientific">Nocardia aurea</name>
    <dbReference type="NCBI Taxonomy" id="2144174"/>
    <lineage>
        <taxon>Bacteria</taxon>
        <taxon>Bacillati</taxon>
        <taxon>Actinomycetota</taxon>
        <taxon>Actinomycetes</taxon>
        <taxon>Mycobacteriales</taxon>
        <taxon>Nocardiaceae</taxon>
        <taxon>Nocardia</taxon>
    </lineage>
</organism>
<evidence type="ECO:0000313" key="4">
    <source>
        <dbReference type="Proteomes" id="UP001551695"/>
    </source>
</evidence>
<feature type="compositionally biased region" description="Polar residues" evidence="1">
    <location>
        <begin position="33"/>
        <end position="49"/>
    </location>
</feature>
<evidence type="ECO:0000256" key="1">
    <source>
        <dbReference type="SAM" id="MobiDB-lite"/>
    </source>
</evidence>
<feature type="transmembrane region" description="Helical" evidence="2">
    <location>
        <begin position="54"/>
        <end position="79"/>
    </location>
</feature>
<feature type="compositionally biased region" description="Basic and acidic residues" evidence="1">
    <location>
        <begin position="1"/>
        <end position="19"/>
    </location>
</feature>
<proteinExistence type="predicted"/>
<dbReference type="Proteomes" id="UP001551695">
    <property type="component" value="Unassembled WGS sequence"/>
</dbReference>
<comment type="caution">
    <text evidence="3">The sequence shown here is derived from an EMBL/GenBank/DDBJ whole genome shotgun (WGS) entry which is preliminary data.</text>
</comment>
<reference evidence="3 4" key="1">
    <citation type="submission" date="2024-06" db="EMBL/GenBank/DDBJ databases">
        <title>The Natural Products Discovery Center: Release of the First 8490 Sequenced Strains for Exploring Actinobacteria Biosynthetic Diversity.</title>
        <authorList>
            <person name="Kalkreuter E."/>
            <person name="Kautsar S.A."/>
            <person name="Yang D."/>
            <person name="Bader C.D."/>
            <person name="Teijaro C.N."/>
            <person name="Fluegel L."/>
            <person name="Davis C.M."/>
            <person name="Simpson J.R."/>
            <person name="Lauterbach L."/>
            <person name="Steele A.D."/>
            <person name="Gui C."/>
            <person name="Meng S."/>
            <person name="Li G."/>
            <person name="Viehrig K."/>
            <person name="Ye F."/>
            <person name="Su P."/>
            <person name="Kiefer A.F."/>
            <person name="Nichols A."/>
            <person name="Cepeda A.J."/>
            <person name="Yan W."/>
            <person name="Fan B."/>
            <person name="Jiang Y."/>
            <person name="Adhikari A."/>
            <person name="Zheng C.-J."/>
            <person name="Schuster L."/>
            <person name="Cowan T.M."/>
            <person name="Smanski M.J."/>
            <person name="Chevrette M.G."/>
            <person name="De Carvalho L.P.S."/>
            <person name="Shen B."/>
        </authorList>
    </citation>
    <scope>NUCLEOTIDE SEQUENCE [LARGE SCALE GENOMIC DNA]</scope>
    <source>
        <strain evidence="3 4">NPDC050403</strain>
    </source>
</reference>
<dbReference type="EMBL" id="JBFAKC010000004">
    <property type="protein sequence ID" value="MEV0707743.1"/>
    <property type="molecule type" value="Genomic_DNA"/>
</dbReference>
<dbReference type="InterPro" id="IPR045512">
    <property type="entry name" value="DUF6480"/>
</dbReference>
<gene>
    <name evidence="3" type="ORF">AB0I48_09290</name>
</gene>
<sequence length="80" mass="8199">MTDDHAMDPDPARTPDLERGGGVPPGATPPDTPQTSGLSAPEPRTSNRFPPTGIIATLLALALVALFAVIAIGLIVMIVD</sequence>
<keyword evidence="2" id="KW-1133">Transmembrane helix</keyword>
<keyword evidence="2" id="KW-0472">Membrane</keyword>
<keyword evidence="4" id="KW-1185">Reference proteome</keyword>